<dbReference type="InterPro" id="IPR058240">
    <property type="entry name" value="rSAM_sf"/>
</dbReference>
<keyword evidence="1" id="KW-0949">S-adenosyl-L-methionine</keyword>
<dbReference type="AlphaFoldDB" id="A0A5B9DAI1"/>
<evidence type="ECO:0000313" key="5">
    <source>
        <dbReference type="EMBL" id="QEE16229.2"/>
    </source>
</evidence>
<dbReference type="EMBL" id="CP042905">
    <property type="protein sequence ID" value="QEE16229.2"/>
    <property type="molecule type" value="Genomic_DNA"/>
</dbReference>
<dbReference type="GO" id="GO:0051536">
    <property type="term" value="F:iron-sulfur cluster binding"/>
    <property type="evidence" value="ECO:0007669"/>
    <property type="project" value="UniProtKB-KW"/>
</dbReference>
<sequence>MLKKFLEKFKTKKFNWADARYLLSFENDDWDSFFNEIGSYRFETLQEAKALKFYTPGKSFPSISVTGNSCDLNCKHCDRKYLSNMLQAETEEKFKNALNYCIDHNSVGALISGGCTSYGKVPIEKYKDIILDFKRKNKKFFLNSHVGLISYSEARSLKESGIDTVSFDLNLDSKVIQDVFNLDFKIEDYIESYDALLEAGLRVIPHVLIGARFGKIARELDAIKVLSENPPELLVFIGMIPPRTNGEMDQNFELLTPESMAKFFLISKVFLPSTLLSLGCMRPKGKFSFDLERWSILSGANHIVMPTAKTIKWAKQENFKIEYYSACCVIPSEFEPYAQAIDSRGALKYPDLLSRKHF</sequence>
<evidence type="ECO:0000256" key="2">
    <source>
        <dbReference type="ARBA" id="ARBA00022723"/>
    </source>
</evidence>
<accession>A0A5B9DAI1</accession>
<organism evidence="5 6">
    <name type="scientific">Promethearchaeum syntrophicum</name>
    <dbReference type="NCBI Taxonomy" id="2594042"/>
    <lineage>
        <taxon>Archaea</taxon>
        <taxon>Promethearchaeati</taxon>
        <taxon>Promethearchaeota</taxon>
        <taxon>Promethearchaeia</taxon>
        <taxon>Promethearchaeales</taxon>
        <taxon>Promethearchaeaceae</taxon>
        <taxon>Promethearchaeum</taxon>
    </lineage>
</organism>
<dbReference type="PANTHER" id="PTHR43288">
    <property type="entry name" value="BIOTIN SYNTHASE-RELATED PROTEIN, RADICAL SAM SUPERFAMILY"/>
    <property type="match status" value="1"/>
</dbReference>
<protein>
    <submittedName>
        <fullName evidence="5">Radical SAM protein</fullName>
    </submittedName>
</protein>
<dbReference type="Gene3D" id="3.20.20.70">
    <property type="entry name" value="Aldolase class I"/>
    <property type="match status" value="1"/>
</dbReference>
<proteinExistence type="predicted"/>
<reference evidence="5 6" key="1">
    <citation type="journal article" date="2020" name="Nature">
        <title>Isolation of an archaeon at the prokaryote-eukaryote interface.</title>
        <authorList>
            <person name="Imachi H."/>
            <person name="Nobu M.K."/>
            <person name="Nakahara N."/>
            <person name="Morono Y."/>
            <person name="Ogawara M."/>
            <person name="Takaki Y."/>
            <person name="Takano Y."/>
            <person name="Uematsu K."/>
            <person name="Ikuta T."/>
            <person name="Ito M."/>
            <person name="Matsui Y."/>
            <person name="Miyazaki M."/>
            <person name="Murata K."/>
            <person name="Saito Y."/>
            <person name="Sakai S."/>
            <person name="Song C."/>
            <person name="Tasumi E."/>
            <person name="Yamanaka Y."/>
            <person name="Yamaguchi T."/>
            <person name="Kamagata Y."/>
            <person name="Tamaki H."/>
            <person name="Takai K."/>
        </authorList>
    </citation>
    <scope>NUCLEOTIDE SEQUENCE [LARGE SCALE GENOMIC DNA]</scope>
    <source>
        <strain evidence="5 6">MK-D1</strain>
    </source>
</reference>
<keyword evidence="4" id="KW-0411">Iron-sulfur</keyword>
<dbReference type="KEGG" id="psyt:DSAG12_02059"/>
<dbReference type="InterPro" id="IPR007197">
    <property type="entry name" value="rSAM"/>
</dbReference>
<dbReference type="Proteomes" id="UP000321408">
    <property type="component" value="Chromosome"/>
</dbReference>
<dbReference type="InterPro" id="IPR013785">
    <property type="entry name" value="Aldolase_TIM"/>
</dbReference>
<evidence type="ECO:0000313" key="6">
    <source>
        <dbReference type="Proteomes" id="UP000321408"/>
    </source>
</evidence>
<dbReference type="SMART" id="SM00729">
    <property type="entry name" value="Elp3"/>
    <property type="match status" value="1"/>
</dbReference>
<dbReference type="Pfam" id="PF04055">
    <property type="entry name" value="Radical_SAM"/>
    <property type="match status" value="1"/>
</dbReference>
<dbReference type="SUPFAM" id="SSF102114">
    <property type="entry name" value="Radical SAM enzymes"/>
    <property type="match status" value="1"/>
</dbReference>
<evidence type="ECO:0000256" key="3">
    <source>
        <dbReference type="ARBA" id="ARBA00023004"/>
    </source>
</evidence>
<reference evidence="5 6" key="2">
    <citation type="journal article" date="2024" name="Int. J. Syst. Evol. Microbiol.">
        <title>Promethearchaeum syntrophicum gen. nov., sp. nov., an anaerobic, obligately syntrophic archaeon, the first isolate of the lineage 'Asgard' archaea, and proposal of the new archaeal phylum Promethearchaeota phyl. nov. and kingdom Promethearchaeati regn. nov.</title>
        <authorList>
            <person name="Imachi H."/>
            <person name="Nobu M.K."/>
            <person name="Kato S."/>
            <person name="Takaki Y."/>
            <person name="Miyazaki M."/>
            <person name="Miyata M."/>
            <person name="Ogawara M."/>
            <person name="Saito Y."/>
            <person name="Sakai S."/>
            <person name="Tahara Y.O."/>
            <person name="Takano Y."/>
            <person name="Tasumi E."/>
            <person name="Uematsu K."/>
            <person name="Yoshimura T."/>
            <person name="Itoh T."/>
            <person name="Ohkuma M."/>
            <person name="Takai K."/>
        </authorList>
    </citation>
    <scope>NUCLEOTIDE SEQUENCE [LARGE SCALE GENOMIC DNA]</scope>
    <source>
        <strain evidence="5 6">MK-D1</strain>
    </source>
</reference>
<keyword evidence="6" id="KW-1185">Reference proteome</keyword>
<keyword evidence="3" id="KW-0408">Iron</keyword>
<dbReference type="SFLD" id="SFLDG01113">
    <property type="entry name" value="Uncharacterised_Radical_SAM_Su"/>
    <property type="match status" value="1"/>
</dbReference>
<dbReference type="PANTHER" id="PTHR43288:SF2">
    <property type="entry name" value="RADICAL SAM CORE DOMAIN-CONTAINING PROTEIN"/>
    <property type="match status" value="1"/>
</dbReference>
<gene>
    <name evidence="5" type="ORF">DSAG12_02059</name>
</gene>
<evidence type="ECO:0000256" key="1">
    <source>
        <dbReference type="ARBA" id="ARBA00022691"/>
    </source>
</evidence>
<dbReference type="CDD" id="cd01335">
    <property type="entry name" value="Radical_SAM"/>
    <property type="match status" value="1"/>
</dbReference>
<dbReference type="OrthoDB" id="35347at2157"/>
<dbReference type="SFLD" id="SFLDS00029">
    <property type="entry name" value="Radical_SAM"/>
    <property type="match status" value="1"/>
</dbReference>
<dbReference type="InterPro" id="IPR006638">
    <property type="entry name" value="Elp3/MiaA/NifB-like_rSAM"/>
</dbReference>
<evidence type="ECO:0000256" key="4">
    <source>
        <dbReference type="ARBA" id="ARBA00023014"/>
    </source>
</evidence>
<dbReference type="GO" id="GO:0003824">
    <property type="term" value="F:catalytic activity"/>
    <property type="evidence" value="ECO:0007669"/>
    <property type="project" value="InterPro"/>
</dbReference>
<dbReference type="GO" id="GO:0046872">
    <property type="term" value="F:metal ion binding"/>
    <property type="evidence" value="ECO:0007669"/>
    <property type="project" value="UniProtKB-KW"/>
</dbReference>
<name>A0A5B9DAI1_9ARCH</name>
<keyword evidence="2" id="KW-0479">Metal-binding</keyword>